<evidence type="ECO:0000256" key="2">
    <source>
        <dbReference type="ARBA" id="ARBA00022980"/>
    </source>
</evidence>
<keyword evidence="6" id="KW-0150">Chloroplast</keyword>
<dbReference type="InterPro" id="IPR036049">
    <property type="entry name" value="Ribosomal_uL29_sf"/>
</dbReference>
<comment type="subcellular location">
    <subcellularLocation>
        <location evidence="5">Plastid</location>
        <location evidence="5">Chloroplast</location>
    </subcellularLocation>
</comment>
<name>A0A7S6U9Y2_9STRA</name>
<evidence type="ECO:0000256" key="5">
    <source>
        <dbReference type="HAMAP-Rule" id="MF_00374"/>
    </source>
</evidence>
<dbReference type="AlphaFoldDB" id="A0A7S6U9Y2"/>
<dbReference type="PANTHER" id="PTHR10916:SF0">
    <property type="entry name" value="LARGE RIBOSOMAL SUBUNIT PROTEIN UL29C"/>
    <property type="match status" value="1"/>
</dbReference>
<dbReference type="PANTHER" id="PTHR10916">
    <property type="entry name" value="60S RIBOSOMAL PROTEIN L35/50S RIBOSOMAL PROTEIN L29"/>
    <property type="match status" value="1"/>
</dbReference>
<dbReference type="EMBL" id="MT226925">
    <property type="protein sequence ID" value="QOW07542.1"/>
    <property type="molecule type" value="Genomic_DNA"/>
</dbReference>
<dbReference type="RefSeq" id="YP_010032335.1">
    <property type="nucleotide sequence ID" value="NC_053868.1"/>
</dbReference>
<dbReference type="GO" id="GO:0009507">
    <property type="term" value="C:chloroplast"/>
    <property type="evidence" value="ECO:0007669"/>
    <property type="project" value="UniProtKB-SubCell"/>
</dbReference>
<proteinExistence type="inferred from homology"/>
<organism evidence="6">
    <name type="scientific">Schizocladia ischiensis</name>
    <dbReference type="NCBI Taxonomy" id="196139"/>
    <lineage>
        <taxon>Eukaryota</taxon>
        <taxon>Sar</taxon>
        <taxon>Stramenopiles</taxon>
        <taxon>Ochrophyta</taxon>
        <taxon>PX clade</taxon>
        <taxon>Schizocladiophyceae</taxon>
        <taxon>Schizocladiales</taxon>
        <taxon>Schizocladiaceae</taxon>
        <taxon>Schizocladia</taxon>
    </lineage>
</organism>
<dbReference type="HAMAP" id="MF_00374">
    <property type="entry name" value="Ribosomal_uL29"/>
    <property type="match status" value="1"/>
</dbReference>
<evidence type="ECO:0000256" key="4">
    <source>
        <dbReference type="ARBA" id="ARBA00040028"/>
    </source>
</evidence>
<evidence type="ECO:0000256" key="1">
    <source>
        <dbReference type="ARBA" id="ARBA00009254"/>
    </source>
</evidence>
<sequence length="70" mass="8477">MSLPRVKEILILTNEELDKEILNIKKKLFELRLKRGTGQSFKSHLFKHNRHRLSQILMIKQRRLLKNNLE</sequence>
<gene>
    <name evidence="5 6" type="primary">rpl29</name>
</gene>
<dbReference type="InterPro" id="IPR050063">
    <property type="entry name" value="Ribosomal_protein_uL29"/>
</dbReference>
<dbReference type="NCBIfam" id="TIGR00012">
    <property type="entry name" value="L29"/>
    <property type="match status" value="1"/>
</dbReference>
<evidence type="ECO:0000256" key="3">
    <source>
        <dbReference type="ARBA" id="ARBA00023274"/>
    </source>
</evidence>
<keyword evidence="2 5" id="KW-0689">Ribosomal protein</keyword>
<accession>A0A7S6U9Y2</accession>
<protein>
    <recommendedName>
        <fullName evidence="4 5">Large ribosomal subunit protein uL29c</fullName>
    </recommendedName>
</protein>
<dbReference type="SUPFAM" id="SSF46561">
    <property type="entry name" value="Ribosomal protein L29 (L29p)"/>
    <property type="match status" value="1"/>
</dbReference>
<dbReference type="InterPro" id="IPR001854">
    <property type="entry name" value="Ribosomal_uL29"/>
</dbReference>
<evidence type="ECO:0000313" key="6">
    <source>
        <dbReference type="EMBL" id="QOW07542.1"/>
    </source>
</evidence>
<geneLocation type="chloroplast" evidence="6"/>
<keyword evidence="3 5" id="KW-0687">Ribonucleoprotein</keyword>
<dbReference type="Gene3D" id="1.10.287.310">
    <property type="match status" value="1"/>
</dbReference>
<reference evidence="6" key="1">
    <citation type="submission" date="2020-03" db="EMBL/GenBank/DDBJ databases">
        <title>Schizocladia ischiensis organellar genomes: estimating the origin of multicellularity in heterokonts and the emergence of shallow ocean ecosystems.</title>
        <authorList>
            <person name="Phillips N.E."/>
            <person name="Braun E.L."/>
            <person name="Boore J."/>
            <person name="Cheda B."/>
            <person name="Salomon M.P."/>
        </authorList>
    </citation>
    <scope>NUCLEOTIDE SEQUENCE</scope>
</reference>
<dbReference type="GeneID" id="63377830"/>
<dbReference type="Pfam" id="PF00831">
    <property type="entry name" value="Ribosomal_L29"/>
    <property type="match status" value="1"/>
</dbReference>
<dbReference type="GO" id="GO:0006412">
    <property type="term" value="P:translation"/>
    <property type="evidence" value="ECO:0007669"/>
    <property type="project" value="UniProtKB-UniRule"/>
</dbReference>
<comment type="similarity">
    <text evidence="1 5">Belongs to the universal ribosomal protein uL29 family.</text>
</comment>
<dbReference type="GO" id="GO:0022625">
    <property type="term" value="C:cytosolic large ribosomal subunit"/>
    <property type="evidence" value="ECO:0007669"/>
    <property type="project" value="TreeGrafter"/>
</dbReference>
<dbReference type="GO" id="GO:0003735">
    <property type="term" value="F:structural constituent of ribosome"/>
    <property type="evidence" value="ECO:0007669"/>
    <property type="project" value="InterPro"/>
</dbReference>
<keyword evidence="6" id="KW-0934">Plastid</keyword>